<gene>
    <name evidence="1" type="ORF">EVAR_34797_1</name>
</gene>
<dbReference type="EMBL" id="BGZK01000521">
    <property type="protein sequence ID" value="GBP48304.1"/>
    <property type="molecule type" value="Genomic_DNA"/>
</dbReference>
<reference evidence="1 2" key="1">
    <citation type="journal article" date="2019" name="Commun. Biol.">
        <title>The bagworm genome reveals a unique fibroin gene that provides high tensile strength.</title>
        <authorList>
            <person name="Kono N."/>
            <person name="Nakamura H."/>
            <person name="Ohtoshi R."/>
            <person name="Tomita M."/>
            <person name="Numata K."/>
            <person name="Arakawa K."/>
        </authorList>
    </citation>
    <scope>NUCLEOTIDE SEQUENCE [LARGE SCALE GENOMIC DNA]</scope>
</reference>
<name>A0A4C1WDP7_EUMVA</name>
<comment type="caution">
    <text evidence="1">The sequence shown here is derived from an EMBL/GenBank/DDBJ whole genome shotgun (WGS) entry which is preliminary data.</text>
</comment>
<dbReference type="AlphaFoldDB" id="A0A4C1WDP7"/>
<dbReference type="Proteomes" id="UP000299102">
    <property type="component" value="Unassembled WGS sequence"/>
</dbReference>
<proteinExistence type="predicted"/>
<organism evidence="1 2">
    <name type="scientific">Eumeta variegata</name>
    <name type="common">Bagworm moth</name>
    <name type="synonym">Eumeta japonica</name>
    <dbReference type="NCBI Taxonomy" id="151549"/>
    <lineage>
        <taxon>Eukaryota</taxon>
        <taxon>Metazoa</taxon>
        <taxon>Ecdysozoa</taxon>
        <taxon>Arthropoda</taxon>
        <taxon>Hexapoda</taxon>
        <taxon>Insecta</taxon>
        <taxon>Pterygota</taxon>
        <taxon>Neoptera</taxon>
        <taxon>Endopterygota</taxon>
        <taxon>Lepidoptera</taxon>
        <taxon>Glossata</taxon>
        <taxon>Ditrysia</taxon>
        <taxon>Tineoidea</taxon>
        <taxon>Psychidae</taxon>
        <taxon>Oiketicinae</taxon>
        <taxon>Eumeta</taxon>
    </lineage>
</organism>
<evidence type="ECO:0000313" key="1">
    <source>
        <dbReference type="EMBL" id="GBP48304.1"/>
    </source>
</evidence>
<evidence type="ECO:0000313" key="2">
    <source>
        <dbReference type="Proteomes" id="UP000299102"/>
    </source>
</evidence>
<accession>A0A4C1WDP7</accession>
<protein>
    <submittedName>
        <fullName evidence="1">Uncharacterized protein</fullName>
    </submittedName>
</protein>
<keyword evidence="2" id="KW-1185">Reference proteome</keyword>
<sequence length="174" mass="19792">MGTILPTKRPRVSLTLRGREVLCVVREDDDAEWLDETEARVKLRRYPETSTESANLRPRLTRACGEDAITLTTFFFYFRFIHIVLNNRVGRLCPRLQTPKLPYKEVSMNTVARRRTLGNTKMLISSTIVKSSCLYLSRSGTLGGPELTRSSLSPQSVTDQPNLLQWSVDYPNVA</sequence>